<evidence type="ECO:0000313" key="1">
    <source>
        <dbReference type="EMBL" id="ADC47661.1"/>
    </source>
</evidence>
<accession>D3DZI3</accession>
<dbReference type="KEGG" id="mru:mru_1811"/>
<dbReference type="InterPro" id="IPR035901">
    <property type="entry name" value="GIY-YIG_endonuc_sf"/>
</dbReference>
<dbReference type="GeneID" id="8771476"/>
<organism evidence="1 2">
    <name type="scientific">Methanobrevibacter ruminantium (strain ATCC 35063 / DSM 1093 / JCM 13430 / OCM 146 / M1)</name>
    <name type="common">Methanobacterium ruminantium</name>
    <dbReference type="NCBI Taxonomy" id="634498"/>
    <lineage>
        <taxon>Archaea</taxon>
        <taxon>Methanobacteriati</taxon>
        <taxon>Methanobacteriota</taxon>
        <taxon>Methanomada group</taxon>
        <taxon>Methanobacteria</taxon>
        <taxon>Methanobacteriales</taxon>
        <taxon>Methanobacteriaceae</taxon>
        <taxon>Methanobrevibacter</taxon>
    </lineage>
</organism>
<dbReference type="RefSeq" id="WP_012956609.1">
    <property type="nucleotide sequence ID" value="NC_013790.1"/>
</dbReference>
<dbReference type="PATRIC" id="fig|634498.28.peg.1812"/>
<proteinExistence type="predicted"/>
<protein>
    <recommendedName>
        <fullName evidence="3">DUF4145 domain-containing protein</fullName>
    </recommendedName>
</protein>
<dbReference type="HOGENOM" id="CLU_663270_0_0_2"/>
<dbReference type="Proteomes" id="UP000008680">
    <property type="component" value="Chromosome"/>
</dbReference>
<evidence type="ECO:0000313" key="2">
    <source>
        <dbReference type="Proteomes" id="UP000008680"/>
    </source>
</evidence>
<dbReference type="EMBL" id="CP001719">
    <property type="protein sequence ID" value="ADC47661.1"/>
    <property type="molecule type" value="Genomic_DNA"/>
</dbReference>
<reference evidence="1 2" key="1">
    <citation type="journal article" date="2010" name="PLoS ONE">
        <title>The genome sequence of the rumen methanogen Methanobrevibacter ruminantium reveals new possibilities for controlling ruminant methane emissions.</title>
        <authorList>
            <person name="Leahy S.C."/>
            <person name="Kelly W.J."/>
            <person name="Altermann E."/>
            <person name="Ronimus R.S."/>
            <person name="Yeoman C.J."/>
            <person name="Pacheco D.M."/>
            <person name="Li D."/>
            <person name="Kong Z."/>
            <person name="McTavish S."/>
            <person name="Sang C."/>
            <person name="Lambie S.C."/>
            <person name="Janssen P.H."/>
            <person name="Dey D."/>
            <person name="Attwood G.T."/>
        </authorList>
    </citation>
    <scope>NUCLEOTIDE SEQUENCE [LARGE SCALE GENOMIC DNA]</scope>
    <source>
        <strain evidence="2">ATCC 35063 / DSM 1093 / JCM 13430 / OCM 146 / M1</strain>
    </source>
</reference>
<evidence type="ECO:0008006" key="3">
    <source>
        <dbReference type="Google" id="ProtNLM"/>
    </source>
</evidence>
<gene>
    <name evidence="1" type="ordered locus">mru_1811</name>
</gene>
<keyword evidence="2" id="KW-1185">Reference proteome</keyword>
<dbReference type="AlphaFoldDB" id="D3DZI3"/>
<sequence>MAKYDISMIKDNNYYKEQCEHAEESLNKKWYSESILTMAITLEELTEELIKYTKNISDGKLSQRDKIWILKDNGITNYNIYNYLREANISRNKLVHGEIPRNYSNTFSMYKNFLKIVFWYDENYVIGKLNTKSKLKQYLNKVCDDSHILNIIEQEINDGAITENHQIIKRHNKELIDYVESLNIELEIKEKLIKDIYSGVTKNRSQIEEKIKREKKDPIIGVVNIVNTENMMKYTIQSTDIDKEVKENMEKLENNTHENKQLQEDYNKYGPESFTTETVNICKNEELSKITKEDEIIFNANKSYNNRKKDINPKIGIANIINTETLMKYTIQSTDLDKEIEENIGKLENNTHENKQLQEDYNKYGPESFTIETVNICKNEELSKILKEDEIIFNANKSYNNNKKEETGEKNHTL</sequence>
<name>D3DZI3_METRM</name>
<dbReference type="Gene3D" id="3.40.1440.10">
    <property type="entry name" value="GIY-YIG endonuclease"/>
    <property type="match status" value="2"/>
</dbReference>